<evidence type="ECO:0000313" key="2">
    <source>
        <dbReference type="Proteomes" id="UP000299102"/>
    </source>
</evidence>
<organism evidence="1 2">
    <name type="scientific">Eumeta variegata</name>
    <name type="common">Bagworm moth</name>
    <name type="synonym">Eumeta japonica</name>
    <dbReference type="NCBI Taxonomy" id="151549"/>
    <lineage>
        <taxon>Eukaryota</taxon>
        <taxon>Metazoa</taxon>
        <taxon>Ecdysozoa</taxon>
        <taxon>Arthropoda</taxon>
        <taxon>Hexapoda</taxon>
        <taxon>Insecta</taxon>
        <taxon>Pterygota</taxon>
        <taxon>Neoptera</taxon>
        <taxon>Endopterygota</taxon>
        <taxon>Lepidoptera</taxon>
        <taxon>Glossata</taxon>
        <taxon>Ditrysia</taxon>
        <taxon>Tineoidea</taxon>
        <taxon>Psychidae</taxon>
        <taxon>Oiketicinae</taxon>
        <taxon>Eumeta</taxon>
    </lineage>
</organism>
<evidence type="ECO:0000313" key="1">
    <source>
        <dbReference type="EMBL" id="GBP18009.1"/>
    </source>
</evidence>
<name>A0A4C1TVG5_EUMVA</name>
<sequence length="108" mass="13242">MERSTLKLKPKYKRTNKDIRNTTKVNDVKRLLHHCKKLKWKWAGHVSRMDDDRWTKRITTWNGPLGKRSRGRPMERWLDEILKIAGKQLDRKEINRDKWRKMEEAFTQ</sequence>
<protein>
    <recommendedName>
        <fullName evidence="3">Endonuclease-reverse transcriptase</fullName>
    </recommendedName>
</protein>
<dbReference type="OrthoDB" id="8193815at2759"/>
<accession>A0A4C1TVG5</accession>
<evidence type="ECO:0008006" key="3">
    <source>
        <dbReference type="Google" id="ProtNLM"/>
    </source>
</evidence>
<dbReference type="AlphaFoldDB" id="A0A4C1TVG5"/>
<proteinExistence type="predicted"/>
<gene>
    <name evidence="1" type="ORF">EVAR_16954_1</name>
</gene>
<dbReference type="Proteomes" id="UP000299102">
    <property type="component" value="Unassembled WGS sequence"/>
</dbReference>
<reference evidence="1 2" key="1">
    <citation type="journal article" date="2019" name="Commun. Biol.">
        <title>The bagworm genome reveals a unique fibroin gene that provides high tensile strength.</title>
        <authorList>
            <person name="Kono N."/>
            <person name="Nakamura H."/>
            <person name="Ohtoshi R."/>
            <person name="Tomita M."/>
            <person name="Numata K."/>
            <person name="Arakawa K."/>
        </authorList>
    </citation>
    <scope>NUCLEOTIDE SEQUENCE [LARGE SCALE GENOMIC DNA]</scope>
</reference>
<comment type="caution">
    <text evidence="1">The sequence shown here is derived from an EMBL/GenBank/DDBJ whole genome shotgun (WGS) entry which is preliminary data.</text>
</comment>
<keyword evidence="2" id="KW-1185">Reference proteome</keyword>
<dbReference type="EMBL" id="BGZK01000092">
    <property type="protein sequence ID" value="GBP18009.1"/>
    <property type="molecule type" value="Genomic_DNA"/>
</dbReference>